<feature type="domain" description="ABC transporter" evidence="8">
    <location>
        <begin position="345"/>
        <end position="577"/>
    </location>
</feature>
<feature type="transmembrane region" description="Helical" evidence="7">
    <location>
        <begin position="191"/>
        <end position="211"/>
    </location>
</feature>
<organism evidence="10 11">
    <name type="scientific">Symbiobacterium terraclitae</name>
    <dbReference type="NCBI Taxonomy" id="557451"/>
    <lineage>
        <taxon>Bacteria</taxon>
        <taxon>Bacillati</taxon>
        <taxon>Bacillota</taxon>
        <taxon>Clostridia</taxon>
        <taxon>Eubacteriales</taxon>
        <taxon>Symbiobacteriaceae</taxon>
        <taxon>Symbiobacterium</taxon>
    </lineage>
</organism>
<dbReference type="EMBL" id="JAGGLG010000004">
    <property type="protein sequence ID" value="MBP2017412.1"/>
    <property type="molecule type" value="Genomic_DNA"/>
</dbReference>
<evidence type="ECO:0000256" key="5">
    <source>
        <dbReference type="ARBA" id="ARBA00022989"/>
    </source>
</evidence>
<keyword evidence="3" id="KW-0547">Nucleotide-binding</keyword>
<keyword evidence="11" id="KW-1185">Reference proteome</keyword>
<accession>A0ABS4JPE3</accession>
<keyword evidence="5 7" id="KW-1133">Transmembrane helix</keyword>
<comment type="caution">
    <text evidence="10">The sequence shown here is derived from an EMBL/GenBank/DDBJ whole genome shotgun (WGS) entry which is preliminary data.</text>
</comment>
<protein>
    <submittedName>
        <fullName evidence="10">ATP-binding cassette subfamily B protein</fullName>
    </submittedName>
</protein>
<evidence type="ECO:0000313" key="11">
    <source>
        <dbReference type="Proteomes" id="UP001519289"/>
    </source>
</evidence>
<evidence type="ECO:0000256" key="1">
    <source>
        <dbReference type="ARBA" id="ARBA00004651"/>
    </source>
</evidence>
<dbReference type="PANTHER" id="PTHR24221:SF423">
    <property type="entry name" value="ABC TRANSPORTER"/>
    <property type="match status" value="1"/>
</dbReference>
<name>A0ABS4JPE3_9FIRM</name>
<evidence type="ECO:0000256" key="3">
    <source>
        <dbReference type="ARBA" id="ARBA00022741"/>
    </source>
</evidence>
<dbReference type="InterPro" id="IPR027417">
    <property type="entry name" value="P-loop_NTPase"/>
</dbReference>
<dbReference type="Pfam" id="PF00664">
    <property type="entry name" value="ABC_membrane"/>
    <property type="match status" value="1"/>
</dbReference>
<keyword evidence="4 10" id="KW-0067">ATP-binding</keyword>
<dbReference type="Pfam" id="PF00005">
    <property type="entry name" value="ABC_tran"/>
    <property type="match status" value="1"/>
</dbReference>
<feature type="domain" description="ABC transmembrane type-1" evidence="9">
    <location>
        <begin position="19"/>
        <end position="298"/>
    </location>
</feature>
<dbReference type="InterPro" id="IPR039421">
    <property type="entry name" value="Type_1_exporter"/>
</dbReference>
<proteinExistence type="predicted"/>
<dbReference type="Gene3D" id="1.20.1560.10">
    <property type="entry name" value="ABC transporter type 1, transmembrane domain"/>
    <property type="match status" value="1"/>
</dbReference>
<dbReference type="PROSITE" id="PS50893">
    <property type="entry name" value="ABC_TRANSPORTER_2"/>
    <property type="match status" value="1"/>
</dbReference>
<evidence type="ECO:0000256" key="7">
    <source>
        <dbReference type="SAM" id="Phobius"/>
    </source>
</evidence>
<evidence type="ECO:0000259" key="8">
    <source>
        <dbReference type="PROSITE" id="PS50893"/>
    </source>
</evidence>
<dbReference type="Gene3D" id="3.40.50.300">
    <property type="entry name" value="P-loop containing nucleotide triphosphate hydrolases"/>
    <property type="match status" value="1"/>
</dbReference>
<dbReference type="SMART" id="SM00382">
    <property type="entry name" value="AAA"/>
    <property type="match status" value="1"/>
</dbReference>
<dbReference type="InterPro" id="IPR003593">
    <property type="entry name" value="AAA+_ATPase"/>
</dbReference>
<evidence type="ECO:0000259" key="9">
    <source>
        <dbReference type="PROSITE" id="PS50929"/>
    </source>
</evidence>
<reference evidence="10 11" key="1">
    <citation type="submission" date="2021-03" db="EMBL/GenBank/DDBJ databases">
        <title>Genomic Encyclopedia of Type Strains, Phase IV (KMG-IV): sequencing the most valuable type-strain genomes for metagenomic binning, comparative biology and taxonomic classification.</title>
        <authorList>
            <person name="Goeker M."/>
        </authorList>
    </citation>
    <scope>NUCLEOTIDE SEQUENCE [LARGE SCALE GENOMIC DNA]</scope>
    <source>
        <strain evidence="10 11">DSM 27138</strain>
    </source>
</reference>
<evidence type="ECO:0000256" key="6">
    <source>
        <dbReference type="ARBA" id="ARBA00023136"/>
    </source>
</evidence>
<dbReference type="PROSITE" id="PS50929">
    <property type="entry name" value="ABC_TM1F"/>
    <property type="match status" value="1"/>
</dbReference>
<dbReference type="Proteomes" id="UP001519289">
    <property type="component" value="Unassembled WGS sequence"/>
</dbReference>
<dbReference type="InterPro" id="IPR036640">
    <property type="entry name" value="ABC1_TM_sf"/>
</dbReference>
<evidence type="ECO:0000256" key="2">
    <source>
        <dbReference type="ARBA" id="ARBA00022692"/>
    </source>
</evidence>
<dbReference type="InterPro" id="IPR011527">
    <property type="entry name" value="ABC1_TM_dom"/>
</dbReference>
<evidence type="ECO:0000256" key="4">
    <source>
        <dbReference type="ARBA" id="ARBA00022840"/>
    </source>
</evidence>
<dbReference type="SUPFAM" id="SSF90123">
    <property type="entry name" value="ABC transporter transmembrane region"/>
    <property type="match status" value="1"/>
</dbReference>
<dbReference type="GO" id="GO:0005524">
    <property type="term" value="F:ATP binding"/>
    <property type="evidence" value="ECO:0007669"/>
    <property type="project" value="UniProtKB-KW"/>
</dbReference>
<comment type="subcellular location">
    <subcellularLocation>
        <location evidence="1">Cell membrane</location>
        <topology evidence="1">Multi-pass membrane protein</topology>
    </subcellularLocation>
</comment>
<dbReference type="SUPFAM" id="SSF52540">
    <property type="entry name" value="P-loop containing nucleoside triphosphate hydrolases"/>
    <property type="match status" value="1"/>
</dbReference>
<gene>
    <name evidence="10" type="ORF">J2Z79_000795</name>
</gene>
<feature type="transmembrane region" description="Helical" evidence="7">
    <location>
        <begin position="54"/>
        <end position="74"/>
    </location>
</feature>
<dbReference type="InterPro" id="IPR003439">
    <property type="entry name" value="ABC_transporter-like_ATP-bd"/>
</dbReference>
<keyword evidence="2 7" id="KW-0812">Transmembrane</keyword>
<dbReference type="PANTHER" id="PTHR24221">
    <property type="entry name" value="ATP-BINDING CASSETTE SUB-FAMILY B"/>
    <property type="match status" value="1"/>
</dbReference>
<sequence>MSGFTFVRRLYGMMLPAALLTAFGFGLGSALAALAAVMTSRFFDALPGTTREPVLYAVAFLVAGVGEQLTAFIWQVGVTLMDRFTTTLLRVNMLLGIYRRPGALPLPVTPGEAITRFRDDVQESSFQMNRFPFALVHVGAALGIFAYLFTIQPLLAALGAAGIAGIFLAMRRIHQNIVIYRDQVMDRTEAVTGYLGEILSAVAVLQVAGAVPDALRRFQAVNRDREDASLKERLQWGLLFALSENGFYVGLGLVILAAAPLLATGQFSPGQFALFQLLLQQVGWRMWGLSESVAQLQAMGVYQARMAELAGGDEELLTRRRLEFTEELRPDPAPVLRPEDRLERLTVTGLTYRHPETGRGVEDVSFTIPRGSFTVITGKIGAGKTTLVRTLLGLLPAEAGEVRWNGRPVTDPMAFFTPPRIAYTPQVPRIFSGTLRANILMGLEESAIDLNEAVEAAVLEPDLAQFPQGLETEVGSRGLKLSGGQVQRTAAARMFARRPELLVLDDISSALDNETEALLWRRLFAQEGATVLCVSNRRAALEQADQILLLEEGRLVAAGPLAELLRTSPAMRELWAAVAPESAAVEMVV</sequence>
<feature type="transmembrane region" description="Helical" evidence="7">
    <location>
        <begin position="131"/>
        <end position="148"/>
    </location>
</feature>
<evidence type="ECO:0000313" key="10">
    <source>
        <dbReference type="EMBL" id="MBP2017412.1"/>
    </source>
</evidence>
<dbReference type="RefSeq" id="WP_209465555.1">
    <property type="nucleotide sequence ID" value="NZ_JAGGLG010000004.1"/>
</dbReference>
<keyword evidence="6 7" id="KW-0472">Membrane</keyword>